<evidence type="ECO:0000313" key="2">
    <source>
        <dbReference type="EMBL" id="CAJ0932564.1"/>
    </source>
</evidence>
<gene>
    <name evidence="2" type="ORF">RIMI_LOCUS5141140</name>
</gene>
<organism evidence="2 3">
    <name type="scientific">Ranitomeya imitator</name>
    <name type="common">mimic poison frog</name>
    <dbReference type="NCBI Taxonomy" id="111125"/>
    <lineage>
        <taxon>Eukaryota</taxon>
        <taxon>Metazoa</taxon>
        <taxon>Chordata</taxon>
        <taxon>Craniata</taxon>
        <taxon>Vertebrata</taxon>
        <taxon>Euteleostomi</taxon>
        <taxon>Amphibia</taxon>
        <taxon>Batrachia</taxon>
        <taxon>Anura</taxon>
        <taxon>Neobatrachia</taxon>
        <taxon>Hyloidea</taxon>
        <taxon>Dendrobatidae</taxon>
        <taxon>Dendrobatinae</taxon>
        <taxon>Ranitomeya</taxon>
    </lineage>
</organism>
<evidence type="ECO:0000313" key="3">
    <source>
        <dbReference type="Proteomes" id="UP001176940"/>
    </source>
</evidence>
<keyword evidence="3" id="KW-1185">Reference proteome</keyword>
<name>A0ABN9L424_9NEOB</name>
<comment type="caution">
    <text evidence="2">The sequence shown here is derived from an EMBL/GenBank/DDBJ whole genome shotgun (WGS) entry which is preliminary data.</text>
</comment>
<evidence type="ECO:0000256" key="1">
    <source>
        <dbReference type="SAM" id="MobiDB-lite"/>
    </source>
</evidence>
<proteinExistence type="predicted"/>
<reference evidence="2" key="1">
    <citation type="submission" date="2023-07" db="EMBL/GenBank/DDBJ databases">
        <authorList>
            <person name="Stuckert A."/>
        </authorList>
    </citation>
    <scope>NUCLEOTIDE SEQUENCE</scope>
</reference>
<dbReference type="Proteomes" id="UP001176940">
    <property type="component" value="Unassembled WGS sequence"/>
</dbReference>
<sequence>MMEALEKFKEEAPHLCQQIPPGMPVPEKLSTSYRKTRKFSSRLSELPVKSSPSSGDRDKAPLGLFDNPFLDVQENVSYWFFPIDLLETYPGLVTDDNLLWFSDTFALIECGCQDVRFIGQKYGVEGGKKYK</sequence>
<accession>A0ABN9L424</accession>
<dbReference type="EMBL" id="CAUEEQ010008640">
    <property type="protein sequence ID" value="CAJ0932564.1"/>
    <property type="molecule type" value="Genomic_DNA"/>
</dbReference>
<feature type="region of interest" description="Disordered" evidence="1">
    <location>
        <begin position="36"/>
        <end position="60"/>
    </location>
</feature>
<protein>
    <submittedName>
        <fullName evidence="2">Uncharacterized protein</fullName>
    </submittedName>
</protein>